<evidence type="ECO:0000256" key="4">
    <source>
        <dbReference type="ARBA" id="ARBA00023163"/>
    </source>
</evidence>
<dbReference type="EMBL" id="BMJQ01000001">
    <property type="protein sequence ID" value="GGE99638.1"/>
    <property type="molecule type" value="Genomic_DNA"/>
</dbReference>
<accession>A0A8J2YP46</accession>
<keyword evidence="2" id="KW-0805">Transcription regulation</keyword>
<evidence type="ECO:0000313" key="7">
    <source>
        <dbReference type="Proteomes" id="UP000646365"/>
    </source>
</evidence>
<dbReference type="InterPro" id="IPR036388">
    <property type="entry name" value="WH-like_DNA-bd_sf"/>
</dbReference>
<dbReference type="GO" id="GO:0003700">
    <property type="term" value="F:DNA-binding transcription factor activity"/>
    <property type="evidence" value="ECO:0007669"/>
    <property type="project" value="InterPro"/>
</dbReference>
<dbReference type="SUPFAM" id="SSF46785">
    <property type="entry name" value="Winged helix' DNA-binding domain"/>
    <property type="match status" value="1"/>
</dbReference>
<reference evidence="6" key="1">
    <citation type="journal article" date="2014" name="Int. J. Syst. Evol. Microbiol.">
        <title>Complete genome sequence of Corynebacterium casei LMG S-19264T (=DSM 44701T), isolated from a smear-ripened cheese.</title>
        <authorList>
            <consortium name="US DOE Joint Genome Institute (JGI-PGF)"/>
            <person name="Walter F."/>
            <person name="Albersmeier A."/>
            <person name="Kalinowski J."/>
            <person name="Ruckert C."/>
        </authorList>
    </citation>
    <scope>NUCLEOTIDE SEQUENCE</scope>
    <source>
        <strain evidence="6">CGMCC 1.15725</strain>
    </source>
</reference>
<dbReference type="AlphaFoldDB" id="A0A8J2YP46"/>
<protein>
    <submittedName>
        <fullName evidence="6">LysR family transcriptional regulator</fullName>
    </submittedName>
</protein>
<dbReference type="Pfam" id="PF03466">
    <property type="entry name" value="LysR_substrate"/>
    <property type="match status" value="1"/>
</dbReference>
<evidence type="ECO:0000313" key="6">
    <source>
        <dbReference type="EMBL" id="GGE99638.1"/>
    </source>
</evidence>
<dbReference type="Gene3D" id="1.10.10.10">
    <property type="entry name" value="Winged helix-like DNA-binding domain superfamily/Winged helix DNA-binding domain"/>
    <property type="match status" value="1"/>
</dbReference>
<feature type="domain" description="HTH lysR-type" evidence="5">
    <location>
        <begin position="4"/>
        <end position="62"/>
    </location>
</feature>
<dbReference type="InterPro" id="IPR058163">
    <property type="entry name" value="LysR-type_TF_proteobact-type"/>
</dbReference>
<comment type="caution">
    <text evidence="6">The sequence shown here is derived from an EMBL/GenBank/DDBJ whole genome shotgun (WGS) entry which is preliminary data.</text>
</comment>
<evidence type="ECO:0000256" key="3">
    <source>
        <dbReference type="ARBA" id="ARBA00023125"/>
    </source>
</evidence>
<evidence type="ECO:0000259" key="5">
    <source>
        <dbReference type="PROSITE" id="PS50931"/>
    </source>
</evidence>
<dbReference type="Gene3D" id="3.40.190.290">
    <property type="match status" value="1"/>
</dbReference>
<gene>
    <name evidence="6" type="ORF">GCM10011611_01550</name>
</gene>
<keyword evidence="4" id="KW-0804">Transcription</keyword>
<dbReference type="PANTHER" id="PTHR30537">
    <property type="entry name" value="HTH-TYPE TRANSCRIPTIONAL REGULATOR"/>
    <property type="match status" value="1"/>
</dbReference>
<dbReference type="Proteomes" id="UP000646365">
    <property type="component" value="Unassembled WGS sequence"/>
</dbReference>
<dbReference type="PROSITE" id="PS50931">
    <property type="entry name" value="HTH_LYSR"/>
    <property type="match status" value="1"/>
</dbReference>
<dbReference type="RefSeq" id="WP_189041422.1">
    <property type="nucleotide sequence ID" value="NZ_BMJQ01000001.1"/>
</dbReference>
<dbReference type="SUPFAM" id="SSF53850">
    <property type="entry name" value="Periplasmic binding protein-like II"/>
    <property type="match status" value="1"/>
</dbReference>
<name>A0A8J2YP46_9PROT</name>
<reference evidence="6" key="2">
    <citation type="submission" date="2020-09" db="EMBL/GenBank/DDBJ databases">
        <authorList>
            <person name="Sun Q."/>
            <person name="Zhou Y."/>
        </authorList>
    </citation>
    <scope>NUCLEOTIDE SEQUENCE</scope>
    <source>
        <strain evidence="6">CGMCC 1.15725</strain>
    </source>
</reference>
<dbReference type="PANTHER" id="PTHR30537:SF3">
    <property type="entry name" value="TRANSCRIPTIONAL REGULATORY PROTEIN"/>
    <property type="match status" value="1"/>
</dbReference>
<proteinExistence type="inferred from homology"/>
<dbReference type="GO" id="GO:0006351">
    <property type="term" value="P:DNA-templated transcription"/>
    <property type="evidence" value="ECO:0007669"/>
    <property type="project" value="TreeGrafter"/>
</dbReference>
<evidence type="ECO:0000256" key="1">
    <source>
        <dbReference type="ARBA" id="ARBA00009437"/>
    </source>
</evidence>
<keyword evidence="3" id="KW-0238">DNA-binding</keyword>
<evidence type="ECO:0000256" key="2">
    <source>
        <dbReference type="ARBA" id="ARBA00023015"/>
    </source>
</evidence>
<organism evidence="6 7">
    <name type="scientific">Aliidongia dinghuensis</name>
    <dbReference type="NCBI Taxonomy" id="1867774"/>
    <lineage>
        <taxon>Bacteria</taxon>
        <taxon>Pseudomonadati</taxon>
        <taxon>Pseudomonadota</taxon>
        <taxon>Alphaproteobacteria</taxon>
        <taxon>Rhodospirillales</taxon>
        <taxon>Dongiaceae</taxon>
        <taxon>Aliidongia</taxon>
    </lineage>
</organism>
<dbReference type="GO" id="GO:0043565">
    <property type="term" value="F:sequence-specific DNA binding"/>
    <property type="evidence" value="ECO:0007669"/>
    <property type="project" value="TreeGrafter"/>
</dbReference>
<dbReference type="InterPro" id="IPR000847">
    <property type="entry name" value="LysR_HTH_N"/>
</dbReference>
<sequence length="298" mass="31608">MQAIQWDDLRFILALGRARSLGGAGRLLGVDPTTVGRRLRAAEQVLAARLFERAADGTLQPTEAGERALAHAESVEASVGGFIAAVAGTAMAAAGTVRLTAVPLLVSHVLAPASPGLAARHPGLRLELVAEPRDLSLTRREADVALRLARPDAGTGDRILARRVGHLAYGVYAAASIADAAALPWVTYEEGMARLPQARWVADAARARDAVAPVAFNDAAALMQAVEAGLGRALLPCLVADRQPGLRRLDEKRTLPARELWLLVHPELRHLPRVAAVCDWIDDTLRVSGAGSNYSIRP</sequence>
<dbReference type="InterPro" id="IPR005119">
    <property type="entry name" value="LysR_subst-bd"/>
</dbReference>
<keyword evidence="7" id="KW-1185">Reference proteome</keyword>
<dbReference type="Pfam" id="PF00126">
    <property type="entry name" value="HTH_1"/>
    <property type="match status" value="1"/>
</dbReference>
<comment type="similarity">
    <text evidence="1">Belongs to the LysR transcriptional regulatory family.</text>
</comment>
<dbReference type="InterPro" id="IPR036390">
    <property type="entry name" value="WH_DNA-bd_sf"/>
</dbReference>